<keyword evidence="4 5" id="KW-0975">Bacterial flagellum</keyword>
<dbReference type="InterPro" id="IPR010930">
    <property type="entry name" value="Flg_bb/hook_C_dom"/>
</dbReference>
<evidence type="ECO:0000313" key="9">
    <source>
        <dbReference type="EMBL" id="SMY08212.1"/>
    </source>
</evidence>
<keyword evidence="9" id="KW-0966">Cell projection</keyword>
<dbReference type="Proteomes" id="UP000201613">
    <property type="component" value="Unassembled WGS sequence"/>
</dbReference>
<evidence type="ECO:0000256" key="4">
    <source>
        <dbReference type="ARBA" id="ARBA00023143"/>
    </source>
</evidence>
<evidence type="ECO:0000313" key="10">
    <source>
        <dbReference type="Proteomes" id="UP000201613"/>
    </source>
</evidence>
<dbReference type="EMBL" id="FXZK01000004">
    <property type="protein sequence ID" value="SMY08212.1"/>
    <property type="molecule type" value="Genomic_DNA"/>
</dbReference>
<evidence type="ECO:0000256" key="5">
    <source>
        <dbReference type="RuleBase" id="RU362116"/>
    </source>
</evidence>
<feature type="domain" description="Flagellar basal-body/hook protein C-terminal" evidence="7">
    <location>
        <begin position="391"/>
        <end position="431"/>
    </location>
</feature>
<evidence type="ECO:0000259" key="8">
    <source>
        <dbReference type="Pfam" id="PF07559"/>
    </source>
</evidence>
<accession>A0A238LF47</accession>
<keyword evidence="9" id="KW-0282">Flagellum</keyword>
<dbReference type="InterPro" id="IPR019776">
    <property type="entry name" value="Flagellar_basal_body_rod_CS"/>
</dbReference>
<dbReference type="AlphaFoldDB" id="A0A238LF47"/>
<dbReference type="PANTHER" id="PTHR30435:SF1">
    <property type="entry name" value="FLAGELLAR HOOK PROTEIN FLGE"/>
    <property type="match status" value="1"/>
</dbReference>
<dbReference type="Pfam" id="PF07559">
    <property type="entry name" value="FlgE_D2"/>
    <property type="match status" value="1"/>
</dbReference>
<dbReference type="InterPro" id="IPR037925">
    <property type="entry name" value="FlgE/F/G-like"/>
</dbReference>
<dbReference type="RefSeq" id="WP_093992411.1">
    <property type="nucleotide sequence ID" value="NZ_FXZK01000004.1"/>
</dbReference>
<feature type="domain" description="Flagellar basal body rod protein N-terminal" evidence="6">
    <location>
        <begin position="7"/>
        <end position="37"/>
    </location>
</feature>
<dbReference type="Gene3D" id="2.60.98.20">
    <property type="entry name" value="Flagellar hook protein FlgE"/>
    <property type="match status" value="1"/>
</dbReference>
<dbReference type="NCBIfam" id="TIGR03506">
    <property type="entry name" value="FlgEFG_subfam"/>
    <property type="match status" value="1"/>
</dbReference>
<name>A0A238LF47_9RHOB</name>
<dbReference type="InterPro" id="IPR020013">
    <property type="entry name" value="Flagellar_FlgE/F/G"/>
</dbReference>
<dbReference type="SUPFAM" id="SSF117143">
    <property type="entry name" value="Flagellar hook protein flgE"/>
    <property type="match status" value="1"/>
</dbReference>
<dbReference type="InterPro" id="IPR001444">
    <property type="entry name" value="Flag_bb_rod_N"/>
</dbReference>
<organism evidence="9 10">
    <name type="scientific">Flavimaricola marinus</name>
    <dbReference type="NCBI Taxonomy" id="1819565"/>
    <lineage>
        <taxon>Bacteria</taxon>
        <taxon>Pseudomonadati</taxon>
        <taxon>Pseudomonadota</taxon>
        <taxon>Alphaproteobacteria</taxon>
        <taxon>Rhodobacterales</taxon>
        <taxon>Paracoccaceae</taxon>
        <taxon>Flavimaricola</taxon>
    </lineage>
</organism>
<keyword evidence="10" id="KW-1185">Reference proteome</keyword>
<comment type="subcellular location">
    <subcellularLocation>
        <location evidence="1 5">Bacterial flagellum basal body</location>
    </subcellularLocation>
</comment>
<gene>
    <name evidence="9" type="primary">flgE</name>
    <name evidence="9" type="ORF">LOM8899_02362</name>
</gene>
<reference evidence="9 10" key="1">
    <citation type="submission" date="2017-05" db="EMBL/GenBank/DDBJ databases">
        <authorList>
            <person name="Song R."/>
            <person name="Chenine A.L."/>
            <person name="Ruprecht R.M."/>
        </authorList>
    </citation>
    <scope>NUCLEOTIDE SEQUENCE [LARGE SCALE GENOMIC DNA]</scope>
    <source>
        <strain evidence="9 10">CECT 8899</strain>
    </source>
</reference>
<proteinExistence type="inferred from homology"/>
<dbReference type="GO" id="GO:0005829">
    <property type="term" value="C:cytosol"/>
    <property type="evidence" value="ECO:0007669"/>
    <property type="project" value="TreeGrafter"/>
</dbReference>
<dbReference type="InterPro" id="IPR037058">
    <property type="entry name" value="Falgellar_hook_FlgE_sf"/>
</dbReference>
<protein>
    <recommendedName>
        <fullName evidence="3 5">Flagellar hook protein FlgE</fullName>
    </recommendedName>
</protein>
<evidence type="ECO:0000259" key="6">
    <source>
        <dbReference type="Pfam" id="PF00460"/>
    </source>
</evidence>
<dbReference type="OrthoDB" id="8372879at2"/>
<dbReference type="PROSITE" id="PS00588">
    <property type="entry name" value="FLAGELLA_BB_ROD"/>
    <property type="match status" value="1"/>
</dbReference>
<feature type="domain" description="Flagellar hook protein FlgE D2" evidence="8">
    <location>
        <begin position="192"/>
        <end position="313"/>
    </location>
</feature>
<evidence type="ECO:0000256" key="2">
    <source>
        <dbReference type="ARBA" id="ARBA00009677"/>
    </source>
</evidence>
<dbReference type="InterPro" id="IPR011491">
    <property type="entry name" value="FlgE_D2"/>
</dbReference>
<dbReference type="GO" id="GO:0009425">
    <property type="term" value="C:bacterial-type flagellum basal body"/>
    <property type="evidence" value="ECO:0007669"/>
    <property type="project" value="UniProtKB-SubCell"/>
</dbReference>
<dbReference type="GO" id="GO:0071978">
    <property type="term" value="P:bacterial-type flagellum-dependent swarming motility"/>
    <property type="evidence" value="ECO:0007669"/>
    <property type="project" value="TreeGrafter"/>
</dbReference>
<evidence type="ECO:0000256" key="3">
    <source>
        <dbReference type="ARBA" id="ARBA00019015"/>
    </source>
</evidence>
<sequence>MTISSSLNASVAGLQANASQLATISDNIANSSTYGYKRATTDFDSMVTGSTPGTYTAGGVGVSVQRLIDERGSLISTTNATDLAVRGGGFLPVTSASAVAGGGETPLELTTTGSFRMNAEGYLESPSGLILMGWPADADGNIPDYPRDSDAGLEPIQINAGQVTGSATTQIELAVNLPATSTEFGADGTPETLSIEYFDNLGKSQTITVTYTPTVPGAAGASNEWTMTLTDSASGGAVIGEYTLQFDDARDTGGTLLNVATVSGGAYDPLTGTFDVAVAGGPMTFDIGLPGEPSGMTQLTDLFSPGQISKDGFPAGNLTSVEVDANGYVYAFFDTGMSTRIYQVPLINVANPNGLKVMDNQTYSISNLSGSMFLWDAADGPVGDIVAYAREESATDVARELTNLIETQRAYSSNAKVIQTVDEMLQETTNIKR</sequence>
<keyword evidence="9" id="KW-0969">Cilium</keyword>
<dbReference type="PANTHER" id="PTHR30435">
    <property type="entry name" value="FLAGELLAR PROTEIN"/>
    <property type="match status" value="1"/>
</dbReference>
<comment type="similarity">
    <text evidence="2 5">Belongs to the flagella basal body rod proteins family.</text>
</comment>
<dbReference type="GO" id="GO:0009424">
    <property type="term" value="C:bacterial-type flagellum hook"/>
    <property type="evidence" value="ECO:0007669"/>
    <property type="project" value="TreeGrafter"/>
</dbReference>
<dbReference type="Pfam" id="PF06429">
    <property type="entry name" value="Flg_bbr_C"/>
    <property type="match status" value="1"/>
</dbReference>
<comment type="function">
    <text evidence="5">A flexible structure which links the flagellar filament to the drive apparatus in the basal body.</text>
</comment>
<dbReference type="Pfam" id="PF00460">
    <property type="entry name" value="Flg_bb_rod"/>
    <property type="match status" value="1"/>
</dbReference>
<evidence type="ECO:0000256" key="1">
    <source>
        <dbReference type="ARBA" id="ARBA00004117"/>
    </source>
</evidence>
<evidence type="ECO:0000259" key="7">
    <source>
        <dbReference type="Pfam" id="PF06429"/>
    </source>
</evidence>